<reference evidence="9 10" key="1">
    <citation type="journal article" date="2023" name="G3 (Bethesda)">
        <title>A chromosome-length genome assembly and annotation of blackberry (Rubus argutus, cv. 'Hillquist').</title>
        <authorList>
            <person name="Bruna T."/>
            <person name="Aryal R."/>
            <person name="Dudchenko O."/>
            <person name="Sargent D.J."/>
            <person name="Mead D."/>
            <person name="Buti M."/>
            <person name="Cavallini A."/>
            <person name="Hytonen T."/>
            <person name="Andres J."/>
            <person name="Pham M."/>
            <person name="Weisz D."/>
            <person name="Mascagni F."/>
            <person name="Usai G."/>
            <person name="Natali L."/>
            <person name="Bassil N."/>
            <person name="Fernandez G.E."/>
            <person name="Lomsadze A."/>
            <person name="Armour M."/>
            <person name="Olukolu B."/>
            <person name="Poorten T."/>
            <person name="Britton C."/>
            <person name="Davik J."/>
            <person name="Ashrafi H."/>
            <person name="Aiden E.L."/>
            <person name="Borodovsky M."/>
            <person name="Worthington M."/>
        </authorList>
    </citation>
    <scope>NUCLEOTIDE SEQUENCE [LARGE SCALE GENOMIC DNA]</scope>
    <source>
        <strain evidence="9">PI 553951</strain>
    </source>
</reference>
<dbReference type="InterPro" id="IPR000209">
    <property type="entry name" value="Peptidase_S8/S53_dom"/>
</dbReference>
<keyword evidence="6" id="KW-0720">Serine protease</keyword>
<dbReference type="EMBL" id="JBEDUW010000006">
    <property type="protein sequence ID" value="KAK9923741.1"/>
    <property type="molecule type" value="Genomic_DNA"/>
</dbReference>
<evidence type="ECO:0000256" key="3">
    <source>
        <dbReference type="ARBA" id="ARBA00022670"/>
    </source>
</evidence>
<evidence type="ECO:0000256" key="7">
    <source>
        <dbReference type="PROSITE-ProRule" id="PRU01240"/>
    </source>
</evidence>
<proteinExistence type="inferred from homology"/>
<comment type="subcellular location">
    <subcellularLocation>
        <location evidence="1">Secreted</location>
    </subcellularLocation>
</comment>
<sequence length="318" mass="34366">MKHKTISKRNESCIGGKHFNSSLFNSKIIGVRYFDKGLKEKYGKLAGTESARYTNGHWTLFSSIAHSCAAGNYVDEVSYFGYVKETAKGVAPVAKLAIYKVAWNEGISGVDVLSGIDQAIEDSVDVMSISITLGAGSFAAMEKGVVFTLGAGNEGPGFRSMHNGIPWATINSRSKLPGSPFVYDQLQKNCNNHELLSKASHGIILCYQDRNIFGQHNIWKNFGDEASPVVVFYSPKGPSKTFPRILKPDVMAPGSLVLASAIPKGRENTEYEMSSGTSYACPHVAGVAAFFKVAYPKLSPAAIRSAIVTTANELARQH</sequence>
<evidence type="ECO:0000313" key="10">
    <source>
        <dbReference type="Proteomes" id="UP001457282"/>
    </source>
</evidence>
<dbReference type="GO" id="GO:0006508">
    <property type="term" value="P:proteolysis"/>
    <property type="evidence" value="ECO:0007669"/>
    <property type="project" value="UniProtKB-KW"/>
</dbReference>
<evidence type="ECO:0000256" key="5">
    <source>
        <dbReference type="ARBA" id="ARBA00022801"/>
    </source>
</evidence>
<dbReference type="GO" id="GO:0005576">
    <property type="term" value="C:extracellular region"/>
    <property type="evidence" value="ECO:0007669"/>
    <property type="project" value="UniProtKB-SubCell"/>
</dbReference>
<dbReference type="InterPro" id="IPR023828">
    <property type="entry name" value="Peptidase_S8_Ser-AS"/>
</dbReference>
<dbReference type="Proteomes" id="UP001457282">
    <property type="component" value="Unassembled WGS sequence"/>
</dbReference>
<evidence type="ECO:0000256" key="1">
    <source>
        <dbReference type="ARBA" id="ARBA00004613"/>
    </source>
</evidence>
<dbReference type="PROSITE" id="PS51892">
    <property type="entry name" value="SUBTILASE"/>
    <property type="match status" value="1"/>
</dbReference>
<keyword evidence="10" id="KW-1185">Reference proteome</keyword>
<evidence type="ECO:0000259" key="8">
    <source>
        <dbReference type="Pfam" id="PF00082"/>
    </source>
</evidence>
<feature type="domain" description="Peptidase S8/S53" evidence="8">
    <location>
        <begin position="40"/>
        <end position="315"/>
    </location>
</feature>
<dbReference type="AlphaFoldDB" id="A0AAW1WIV4"/>
<evidence type="ECO:0000256" key="6">
    <source>
        <dbReference type="ARBA" id="ARBA00022825"/>
    </source>
</evidence>
<organism evidence="9 10">
    <name type="scientific">Rubus argutus</name>
    <name type="common">Southern blackberry</name>
    <dbReference type="NCBI Taxonomy" id="59490"/>
    <lineage>
        <taxon>Eukaryota</taxon>
        <taxon>Viridiplantae</taxon>
        <taxon>Streptophyta</taxon>
        <taxon>Embryophyta</taxon>
        <taxon>Tracheophyta</taxon>
        <taxon>Spermatophyta</taxon>
        <taxon>Magnoliopsida</taxon>
        <taxon>eudicotyledons</taxon>
        <taxon>Gunneridae</taxon>
        <taxon>Pentapetalae</taxon>
        <taxon>rosids</taxon>
        <taxon>fabids</taxon>
        <taxon>Rosales</taxon>
        <taxon>Rosaceae</taxon>
        <taxon>Rosoideae</taxon>
        <taxon>Rosoideae incertae sedis</taxon>
        <taxon>Rubus</taxon>
    </lineage>
</organism>
<gene>
    <name evidence="9" type="ORF">M0R45_032142</name>
</gene>
<dbReference type="SUPFAM" id="SSF52743">
    <property type="entry name" value="Subtilisin-like"/>
    <property type="match status" value="1"/>
</dbReference>
<name>A0AAW1WIV4_RUBAR</name>
<comment type="similarity">
    <text evidence="2 7">Belongs to the peptidase S8 family.</text>
</comment>
<evidence type="ECO:0000256" key="4">
    <source>
        <dbReference type="ARBA" id="ARBA00022729"/>
    </source>
</evidence>
<dbReference type="InterPro" id="IPR045051">
    <property type="entry name" value="SBT"/>
</dbReference>
<evidence type="ECO:0000313" key="9">
    <source>
        <dbReference type="EMBL" id="KAK9923741.1"/>
    </source>
</evidence>
<protein>
    <recommendedName>
        <fullName evidence="8">Peptidase S8/S53 domain-containing protein</fullName>
    </recommendedName>
</protein>
<comment type="caution">
    <text evidence="7">Lacks conserved residue(s) required for the propagation of feature annotation.</text>
</comment>
<dbReference type="Gene3D" id="3.40.50.200">
    <property type="entry name" value="Peptidase S8/S53 domain"/>
    <property type="match status" value="1"/>
</dbReference>
<keyword evidence="5" id="KW-0378">Hydrolase</keyword>
<dbReference type="GO" id="GO:0004252">
    <property type="term" value="F:serine-type endopeptidase activity"/>
    <property type="evidence" value="ECO:0007669"/>
    <property type="project" value="InterPro"/>
</dbReference>
<comment type="caution">
    <text evidence="9">The sequence shown here is derived from an EMBL/GenBank/DDBJ whole genome shotgun (WGS) entry which is preliminary data.</text>
</comment>
<keyword evidence="4" id="KW-0732">Signal</keyword>
<evidence type="ECO:0000256" key="2">
    <source>
        <dbReference type="ARBA" id="ARBA00011073"/>
    </source>
</evidence>
<accession>A0AAW1WIV4</accession>
<dbReference type="PROSITE" id="PS00138">
    <property type="entry name" value="SUBTILASE_SER"/>
    <property type="match status" value="1"/>
</dbReference>
<dbReference type="PANTHER" id="PTHR10795">
    <property type="entry name" value="PROPROTEIN CONVERTASE SUBTILISIN/KEXIN"/>
    <property type="match status" value="1"/>
</dbReference>
<dbReference type="Pfam" id="PF00082">
    <property type="entry name" value="Peptidase_S8"/>
    <property type="match status" value="1"/>
</dbReference>
<keyword evidence="3" id="KW-0645">Protease</keyword>
<dbReference type="InterPro" id="IPR036852">
    <property type="entry name" value="Peptidase_S8/S53_dom_sf"/>
</dbReference>